<sequence length="964" mass="107564">MEKTFGFRSKKGISPFGSSISPGRDGSHRISFQPGYRIRDKDLRKIHKAASVGNVAKVQQVLLLGKSGLNDKDKMNRTALHLACANGHSAVVALLLERKCLLNLCDSENKTALMKAVECQEEECATLLLEHRADPNVRDACGNTALHYAVFGQNLSLAAKLLSYNAHIEARNKDGLTPVLLAVRERRGEMVEFLVDKEASVRAVDKMKRTALMLAIKHESPEIARLLLQQGVDIFSQDVFGWTAEEYAAVSGFNMFPNEPGVDLGPPSNNEVLDFKTKHVVKPKLTKLMKPSQQSSRNIEAKCGILRPESTTFSEDSNSDSNIEDVGETFPKPSPWFEGIYQPAFPSPEPVPKLLKSVAGLGPTKLQESQDQHIEAVRCAEKPQDHIQRCPGSIYAHGPPTLSRSVGQAGSHQQLRFEGPGARPLQDWFQKPLHADNCSASDNKSMEPELENENSSPPNSHRASEVYVNEELKKDMQRFKNEIDMLQVELLALEKEKIQLPKEVKEQTDYVNDLDDLTQSSETVSEDGDGLYSTISTLQVEPLDVGCKVEMRASVRQKAWGNVSTAAVFMVTHSGNNSQVQRQQKGKRTVMCPHSETLHGKKKGTMYGQYNHRVASRAVPSKDVSGSKWYGRRSQPEPCGAAGGAPGLPEQPVRPSARSQLCSSASLESMESLKSDEEADSAKEPQNEFSEVQGPPGTQESGGGRAGRAQVVRSQKVREEAAVLMALVPTCREEEEQMAREQDKARQDLEKAEQRNLDFVKETDDLHSALEQLAEEKVRCLEQGYRGRVILLWSEVEVERSKFWERAKQQRARLEEDLRHLQAEETSLCKKLTLTLKSQKCRDELSQLNHTVLQLGEEASAHQAQSEKKHITVQLLTRRVEEAELGRSCSCMEPPRGCGWPGPSTPSMCRSCRRRWHSACPQAELQQLLEGEQRAAWRLQEEAQFEKSTRSDLLLKELYVEMPT</sequence>
<evidence type="ECO:0000313" key="1">
    <source>
        <dbReference type="EMBL" id="CAI9713546.1"/>
    </source>
</evidence>
<name>A0ACB0FKZ3_RANTA</name>
<proteinExistence type="predicted"/>
<protein>
    <submittedName>
        <fullName evidence="1">Uncharacterized protein</fullName>
    </submittedName>
</protein>
<dbReference type="Proteomes" id="UP001162501">
    <property type="component" value="Chromosome 8"/>
</dbReference>
<dbReference type="EMBL" id="OX596092">
    <property type="protein sequence ID" value="CAI9713546.1"/>
    <property type="molecule type" value="Genomic_DNA"/>
</dbReference>
<organism evidence="1 2">
    <name type="scientific">Rangifer tarandus platyrhynchus</name>
    <name type="common">Svalbard reindeer</name>
    <dbReference type="NCBI Taxonomy" id="3082113"/>
    <lineage>
        <taxon>Eukaryota</taxon>
        <taxon>Metazoa</taxon>
        <taxon>Chordata</taxon>
        <taxon>Craniata</taxon>
        <taxon>Vertebrata</taxon>
        <taxon>Euteleostomi</taxon>
        <taxon>Mammalia</taxon>
        <taxon>Eutheria</taxon>
        <taxon>Laurasiatheria</taxon>
        <taxon>Artiodactyla</taxon>
        <taxon>Ruminantia</taxon>
        <taxon>Pecora</taxon>
        <taxon>Cervidae</taxon>
        <taxon>Odocoileinae</taxon>
        <taxon>Rangifer</taxon>
    </lineage>
</organism>
<reference evidence="1" key="1">
    <citation type="submission" date="2023-05" db="EMBL/GenBank/DDBJ databases">
        <authorList>
            <consortium name="ELIXIR-Norway"/>
        </authorList>
    </citation>
    <scope>NUCLEOTIDE SEQUENCE</scope>
</reference>
<gene>
    <name evidence="1" type="ORF">MRATA1EN3_LOCUS24759</name>
</gene>
<evidence type="ECO:0000313" key="2">
    <source>
        <dbReference type="Proteomes" id="UP001162501"/>
    </source>
</evidence>
<accession>A0ACB0FKZ3</accession>